<sequence>MFQCEAKHDPSVFLGLGPNGFSCCLPAMLPGRHRHKCYGFTGCFLTIYKTILYIFEKCALIMSFSLVVRKETPMPHFDCMINIFCKPSCVRNIGACVLFSCLEPYCNKHGAYGSVFSLGNIDFSCLVRSFLLHPGNSSSGPKTHSNFRVQSARCGHLKVATLS</sequence>
<evidence type="ECO:0000313" key="2">
    <source>
        <dbReference type="Proteomes" id="UP001482620"/>
    </source>
</evidence>
<gene>
    <name evidence="1" type="ORF">ILYODFUR_006279</name>
</gene>
<dbReference type="Proteomes" id="UP001482620">
    <property type="component" value="Unassembled WGS sequence"/>
</dbReference>
<keyword evidence="2" id="KW-1185">Reference proteome</keyword>
<proteinExistence type="predicted"/>
<name>A0ABV0UQW0_9TELE</name>
<comment type="caution">
    <text evidence="1">The sequence shown here is derived from an EMBL/GenBank/DDBJ whole genome shotgun (WGS) entry which is preliminary data.</text>
</comment>
<organism evidence="1 2">
    <name type="scientific">Ilyodon furcidens</name>
    <name type="common">goldbreast splitfin</name>
    <dbReference type="NCBI Taxonomy" id="33524"/>
    <lineage>
        <taxon>Eukaryota</taxon>
        <taxon>Metazoa</taxon>
        <taxon>Chordata</taxon>
        <taxon>Craniata</taxon>
        <taxon>Vertebrata</taxon>
        <taxon>Euteleostomi</taxon>
        <taxon>Actinopterygii</taxon>
        <taxon>Neopterygii</taxon>
        <taxon>Teleostei</taxon>
        <taxon>Neoteleostei</taxon>
        <taxon>Acanthomorphata</taxon>
        <taxon>Ovalentaria</taxon>
        <taxon>Atherinomorphae</taxon>
        <taxon>Cyprinodontiformes</taxon>
        <taxon>Goodeidae</taxon>
        <taxon>Ilyodon</taxon>
    </lineage>
</organism>
<evidence type="ECO:0000313" key="1">
    <source>
        <dbReference type="EMBL" id="MEQ2247151.1"/>
    </source>
</evidence>
<accession>A0ABV0UQW0</accession>
<protein>
    <submittedName>
        <fullName evidence="1">Uncharacterized protein</fullName>
    </submittedName>
</protein>
<reference evidence="1 2" key="1">
    <citation type="submission" date="2021-06" db="EMBL/GenBank/DDBJ databases">
        <authorList>
            <person name="Palmer J.M."/>
        </authorList>
    </citation>
    <scope>NUCLEOTIDE SEQUENCE [LARGE SCALE GENOMIC DNA]</scope>
    <source>
        <strain evidence="2">if_2019</strain>
        <tissue evidence="1">Muscle</tissue>
    </source>
</reference>
<dbReference type="EMBL" id="JAHRIQ010081480">
    <property type="protein sequence ID" value="MEQ2247151.1"/>
    <property type="molecule type" value="Genomic_DNA"/>
</dbReference>